<feature type="compositionally biased region" description="Low complexity" evidence="2">
    <location>
        <begin position="273"/>
        <end position="287"/>
    </location>
</feature>
<dbReference type="Proteomes" id="UP000054558">
    <property type="component" value="Unassembled WGS sequence"/>
</dbReference>
<dbReference type="STRING" id="105231.A0A0U9HKB5"/>
<feature type="region of interest" description="Disordered" evidence="2">
    <location>
        <begin position="263"/>
        <end position="430"/>
    </location>
</feature>
<dbReference type="PANTHER" id="PTHR37736">
    <property type="entry name" value="GLYCINE-RICH PROTEIN"/>
    <property type="match status" value="1"/>
</dbReference>
<name>A0A0U9HKB5_KLENI</name>
<feature type="region of interest" description="Disordered" evidence="2">
    <location>
        <begin position="1"/>
        <end position="27"/>
    </location>
</feature>
<feature type="compositionally biased region" description="Gly residues" evidence="2">
    <location>
        <begin position="344"/>
        <end position="372"/>
    </location>
</feature>
<dbReference type="EMBL" id="DF237251">
    <property type="protein sequence ID" value="GAQ86652.1"/>
    <property type="molecule type" value="Genomic_DNA"/>
</dbReference>
<evidence type="ECO:0008006" key="5">
    <source>
        <dbReference type="Google" id="ProtNLM"/>
    </source>
</evidence>
<dbReference type="AlphaFoldDB" id="A0A0U9HKB5"/>
<keyword evidence="1" id="KW-0175">Coiled coil</keyword>
<reference evidence="3 4" key="1">
    <citation type="journal article" date="2014" name="Nat. Commun.">
        <title>Klebsormidium flaccidum genome reveals primary factors for plant terrestrial adaptation.</title>
        <authorList>
            <person name="Hori K."/>
            <person name="Maruyama F."/>
            <person name="Fujisawa T."/>
            <person name="Togashi T."/>
            <person name="Yamamoto N."/>
            <person name="Seo M."/>
            <person name="Sato S."/>
            <person name="Yamada T."/>
            <person name="Mori H."/>
            <person name="Tajima N."/>
            <person name="Moriyama T."/>
            <person name="Ikeuchi M."/>
            <person name="Watanabe M."/>
            <person name="Wada H."/>
            <person name="Kobayashi K."/>
            <person name="Saito M."/>
            <person name="Masuda T."/>
            <person name="Sasaki-Sekimoto Y."/>
            <person name="Mashiguchi K."/>
            <person name="Awai K."/>
            <person name="Shimojima M."/>
            <person name="Masuda S."/>
            <person name="Iwai M."/>
            <person name="Nobusawa T."/>
            <person name="Narise T."/>
            <person name="Kondo S."/>
            <person name="Saito H."/>
            <person name="Sato R."/>
            <person name="Murakawa M."/>
            <person name="Ihara Y."/>
            <person name="Oshima-Yamada Y."/>
            <person name="Ohtaka K."/>
            <person name="Satoh M."/>
            <person name="Sonobe K."/>
            <person name="Ishii M."/>
            <person name="Ohtani R."/>
            <person name="Kanamori-Sato M."/>
            <person name="Honoki R."/>
            <person name="Miyazaki D."/>
            <person name="Mochizuki H."/>
            <person name="Umetsu J."/>
            <person name="Higashi K."/>
            <person name="Shibata D."/>
            <person name="Kamiya Y."/>
            <person name="Sato N."/>
            <person name="Nakamura Y."/>
            <person name="Tabata S."/>
            <person name="Ida S."/>
            <person name="Kurokawa K."/>
            <person name="Ohta H."/>
        </authorList>
    </citation>
    <scope>NUCLEOTIDE SEQUENCE [LARGE SCALE GENOMIC DNA]</scope>
    <source>
        <strain evidence="3 4">NIES-2285</strain>
    </source>
</reference>
<evidence type="ECO:0000313" key="3">
    <source>
        <dbReference type="EMBL" id="GAQ86652.1"/>
    </source>
</evidence>
<feature type="compositionally biased region" description="Gly residues" evidence="2">
    <location>
        <begin position="380"/>
        <end position="390"/>
    </location>
</feature>
<sequence>MAGTAAPAAAPEEAGFSTKGSNDSTSPVVALMNKRLRNLRKKLVRIQGVEASQAEGKSLNKDQQELLASKAAVEVLIDEYEKLQKPLTDALKEEVGARAKEVSEAQAAAKAAEEKLADEREKAESAEAAKAAENEVEEILKLLYFAQLFDVRSQQESSMLTFMRVRERQACLSYDYNESSLDEEDLDAIAQLGKLLTSRTQNVSHQAALRMCIDTAVSWLAGQSEPIGADSITYADLKERLGRILQSDYFTTPPELQTLNSSAEVGAEATEAQPPQEVSSGESQQESAPPAHFFPPEQPEPTGFPEAPQEVAHDADTGNAAPEFAPPEQQHQQQVFAEQSAPAPGGGPVRGGYQPRGGGRGYYGNRNGGGGDRGGRRGGRGGPRGGGGQGFYDNSYGNGPQSNRGGRGGRGGRGPPPNRGAAPASAPPLN</sequence>
<gene>
    <name evidence="3" type="ORF">KFL_003020120</name>
</gene>
<dbReference type="PANTHER" id="PTHR37736:SF1">
    <property type="entry name" value="GLYCINE-RICH PROTEIN"/>
    <property type="match status" value="1"/>
</dbReference>
<accession>A0A0U9HKB5</accession>
<dbReference type="OrthoDB" id="69150at2759"/>
<feature type="coiled-coil region" evidence="1">
    <location>
        <begin position="102"/>
        <end position="142"/>
    </location>
</feature>
<feature type="compositionally biased region" description="Polar residues" evidence="2">
    <location>
        <begin position="18"/>
        <end position="27"/>
    </location>
</feature>
<proteinExistence type="predicted"/>
<feature type="compositionally biased region" description="Low complexity" evidence="2">
    <location>
        <begin position="1"/>
        <end position="15"/>
    </location>
</feature>
<dbReference type="OMA" id="PIASNCE"/>
<evidence type="ECO:0000256" key="2">
    <source>
        <dbReference type="SAM" id="MobiDB-lite"/>
    </source>
</evidence>
<keyword evidence="4" id="KW-1185">Reference proteome</keyword>
<organism evidence="3 4">
    <name type="scientific">Klebsormidium nitens</name>
    <name type="common">Green alga</name>
    <name type="synonym">Ulothrix nitens</name>
    <dbReference type="NCBI Taxonomy" id="105231"/>
    <lineage>
        <taxon>Eukaryota</taxon>
        <taxon>Viridiplantae</taxon>
        <taxon>Streptophyta</taxon>
        <taxon>Klebsormidiophyceae</taxon>
        <taxon>Klebsormidiales</taxon>
        <taxon>Klebsormidiaceae</taxon>
        <taxon>Klebsormidium</taxon>
    </lineage>
</organism>
<feature type="compositionally biased region" description="Low complexity" evidence="2">
    <location>
        <begin position="320"/>
        <end position="339"/>
    </location>
</feature>
<protein>
    <recommendedName>
        <fullName evidence="5">Caprin-1 dimerization domain-containing protein</fullName>
    </recommendedName>
</protein>
<evidence type="ECO:0000313" key="4">
    <source>
        <dbReference type="Proteomes" id="UP000054558"/>
    </source>
</evidence>
<evidence type="ECO:0000256" key="1">
    <source>
        <dbReference type="SAM" id="Coils"/>
    </source>
</evidence>